<evidence type="ECO:0000256" key="3">
    <source>
        <dbReference type="ARBA" id="ARBA00022723"/>
    </source>
</evidence>
<evidence type="ECO:0000256" key="1">
    <source>
        <dbReference type="ARBA" id="ARBA00001947"/>
    </source>
</evidence>
<organism evidence="9 10">
    <name type="scientific">Puia dinghuensis</name>
    <dbReference type="NCBI Taxonomy" id="1792502"/>
    <lineage>
        <taxon>Bacteria</taxon>
        <taxon>Pseudomonadati</taxon>
        <taxon>Bacteroidota</taxon>
        <taxon>Chitinophagia</taxon>
        <taxon>Chitinophagales</taxon>
        <taxon>Chitinophagaceae</taxon>
        <taxon>Puia</taxon>
    </lineage>
</organism>
<dbReference type="PANTHER" id="PTHR22726">
    <property type="entry name" value="METALLOENDOPEPTIDASE OMA1"/>
    <property type="match status" value="1"/>
</dbReference>
<reference evidence="9" key="2">
    <citation type="submission" date="2020-09" db="EMBL/GenBank/DDBJ databases">
        <authorList>
            <person name="Sun Q."/>
            <person name="Zhou Y."/>
        </authorList>
    </citation>
    <scope>NUCLEOTIDE SEQUENCE</scope>
    <source>
        <strain evidence="9">CGMCC 1.15448</strain>
    </source>
</reference>
<keyword evidence="10" id="KW-1185">Reference proteome</keyword>
<feature type="chain" id="PRO_5035153269" description="Peptidase M48 domain-containing protein" evidence="7">
    <location>
        <begin position="24"/>
        <end position="486"/>
    </location>
</feature>
<evidence type="ECO:0000256" key="7">
    <source>
        <dbReference type="SAM" id="SignalP"/>
    </source>
</evidence>
<dbReference type="GO" id="GO:0051603">
    <property type="term" value="P:proteolysis involved in protein catabolic process"/>
    <property type="evidence" value="ECO:0007669"/>
    <property type="project" value="TreeGrafter"/>
</dbReference>
<protein>
    <recommendedName>
        <fullName evidence="8">Peptidase M48 domain-containing protein</fullName>
    </recommendedName>
</protein>
<name>A0A8J2UHE9_9BACT</name>
<dbReference type="InterPro" id="IPR001915">
    <property type="entry name" value="Peptidase_M48"/>
</dbReference>
<dbReference type="GO" id="GO:0046872">
    <property type="term" value="F:metal ion binding"/>
    <property type="evidence" value="ECO:0007669"/>
    <property type="project" value="UniProtKB-KW"/>
</dbReference>
<dbReference type="EMBL" id="BMJC01000005">
    <property type="protein sequence ID" value="GGB17475.1"/>
    <property type="molecule type" value="Genomic_DNA"/>
</dbReference>
<evidence type="ECO:0000256" key="4">
    <source>
        <dbReference type="ARBA" id="ARBA00022801"/>
    </source>
</evidence>
<dbReference type="GO" id="GO:0004222">
    <property type="term" value="F:metalloendopeptidase activity"/>
    <property type="evidence" value="ECO:0007669"/>
    <property type="project" value="InterPro"/>
</dbReference>
<feature type="signal peptide" evidence="7">
    <location>
        <begin position="1"/>
        <end position="23"/>
    </location>
</feature>
<keyword evidence="3" id="KW-0479">Metal-binding</keyword>
<evidence type="ECO:0000256" key="6">
    <source>
        <dbReference type="ARBA" id="ARBA00023049"/>
    </source>
</evidence>
<keyword evidence="6" id="KW-0482">Metalloprotease</keyword>
<accession>A0A8J2UHE9</accession>
<evidence type="ECO:0000313" key="9">
    <source>
        <dbReference type="EMBL" id="GGB17475.1"/>
    </source>
</evidence>
<comment type="caution">
    <text evidence="9">The sequence shown here is derived from an EMBL/GenBank/DDBJ whole genome shotgun (WGS) entry which is preliminary data.</text>
</comment>
<sequence length="486" mass="55719">MSVSKMHLSLCAAIVLVATGAFAQSNSLYSYQDLSHFYYSKQRDSLKKAWVCPNSFKDKAAQKKYKDIWDVRTDGIVDAINNDDYVHDNEVYNYIDGIVRQITDANRQLVPQKPFLLIDRSPSVNAYATGGNVLAVNLGIITYATTREELALAIAHEMSHNILHHVENAMYEKAEWLSSDEYRQSLNAVIDSKYERLSRLKKVVEGYTFSRSRHQRYHESEADSLAIILLKKSGIAFQANYFLRLDSSDLEYRQPLKHSLSAFFTAYHLPYEEAWTQKRTHGLSSRAYSFSDTTTLADSLKTHPDCVDRYKKTNSLTTLNPHLTPIPASIQDKANKMLLWNMYSSMSLTPCLYRILLIKDKGNTDIWYDFMLSNIFAGLYYADRMLNRFNAIGIVPKEVISKDYYGLQTLLEQMPRDNLKQACQNLQNEGFWKNMPSAEKDLKSFVFTLALDPDDSDKNKARAAHLFTTGNGNSMYNELAQNFEKK</sequence>
<evidence type="ECO:0000313" key="10">
    <source>
        <dbReference type="Proteomes" id="UP000607559"/>
    </source>
</evidence>
<dbReference type="PANTHER" id="PTHR22726:SF1">
    <property type="entry name" value="METALLOENDOPEPTIDASE OMA1, MITOCHONDRIAL"/>
    <property type="match status" value="1"/>
</dbReference>
<evidence type="ECO:0000259" key="8">
    <source>
        <dbReference type="Pfam" id="PF01435"/>
    </source>
</evidence>
<dbReference type="InterPro" id="IPR051156">
    <property type="entry name" value="Mito/Outer_Membr_Metalloprot"/>
</dbReference>
<keyword evidence="7" id="KW-0732">Signal</keyword>
<keyword evidence="4" id="KW-0378">Hydrolase</keyword>
<keyword evidence="2" id="KW-0645">Protease</keyword>
<gene>
    <name evidence="9" type="ORF">GCM10011511_46580</name>
</gene>
<dbReference type="Gene3D" id="3.30.2010.10">
    <property type="entry name" value="Metalloproteases ('zincins'), catalytic domain"/>
    <property type="match status" value="1"/>
</dbReference>
<dbReference type="Proteomes" id="UP000607559">
    <property type="component" value="Unassembled WGS sequence"/>
</dbReference>
<dbReference type="AlphaFoldDB" id="A0A8J2UHE9"/>
<dbReference type="RefSeq" id="WP_229689059.1">
    <property type="nucleotide sequence ID" value="NZ_BMJC01000005.1"/>
</dbReference>
<dbReference type="GO" id="GO:0016020">
    <property type="term" value="C:membrane"/>
    <property type="evidence" value="ECO:0007669"/>
    <property type="project" value="TreeGrafter"/>
</dbReference>
<keyword evidence="5" id="KW-0862">Zinc</keyword>
<reference evidence="9" key="1">
    <citation type="journal article" date="2014" name="Int. J. Syst. Evol. Microbiol.">
        <title>Complete genome sequence of Corynebacterium casei LMG S-19264T (=DSM 44701T), isolated from a smear-ripened cheese.</title>
        <authorList>
            <consortium name="US DOE Joint Genome Institute (JGI-PGF)"/>
            <person name="Walter F."/>
            <person name="Albersmeier A."/>
            <person name="Kalinowski J."/>
            <person name="Ruckert C."/>
        </authorList>
    </citation>
    <scope>NUCLEOTIDE SEQUENCE</scope>
    <source>
        <strain evidence="9">CGMCC 1.15448</strain>
    </source>
</reference>
<evidence type="ECO:0000256" key="2">
    <source>
        <dbReference type="ARBA" id="ARBA00022670"/>
    </source>
</evidence>
<feature type="domain" description="Peptidase M48" evidence="8">
    <location>
        <begin position="109"/>
        <end position="312"/>
    </location>
</feature>
<comment type="cofactor">
    <cofactor evidence="1">
        <name>Zn(2+)</name>
        <dbReference type="ChEBI" id="CHEBI:29105"/>
    </cofactor>
</comment>
<evidence type="ECO:0000256" key="5">
    <source>
        <dbReference type="ARBA" id="ARBA00022833"/>
    </source>
</evidence>
<dbReference type="Pfam" id="PF01435">
    <property type="entry name" value="Peptidase_M48"/>
    <property type="match status" value="1"/>
</dbReference>
<proteinExistence type="predicted"/>